<dbReference type="Gene3D" id="3.40.50.10320">
    <property type="entry name" value="LmbE-like"/>
    <property type="match status" value="1"/>
</dbReference>
<dbReference type="PANTHER" id="PTHR12993">
    <property type="entry name" value="N-ACETYLGLUCOSAMINYL-PHOSPHATIDYLINOSITOL DE-N-ACETYLASE-RELATED"/>
    <property type="match status" value="1"/>
</dbReference>
<dbReference type="GO" id="GO:0016811">
    <property type="term" value="F:hydrolase activity, acting on carbon-nitrogen (but not peptide) bonds, in linear amides"/>
    <property type="evidence" value="ECO:0007669"/>
    <property type="project" value="TreeGrafter"/>
</dbReference>
<gene>
    <name evidence="1" type="ORF">ABVK50_26660</name>
</gene>
<dbReference type="InterPro" id="IPR024078">
    <property type="entry name" value="LmbE-like_dom_sf"/>
</dbReference>
<sequence>MERARAAVHPSLTAFAQLLSSAENSGGDALLVVAAHPDDETVGLGGQLRRLRRAMIAHVTDGAPRDLADARANGFDDWQSYADARHRELRAGMAIAGIDPLALVAIGLPDEQVAYAMASLARRLAWLFAAREIRLVCTHPFEGGHPDHDATAFAVDAACRLMRREGCIAPQIIEFACYHAGPNGPIFQNFAAEPAAPSLEILLDEESLAAKRRMLACHVTQRRTLAPFTASVERFRAAPHYNFRKLPNGGRLFYETLPVGFRGKDWPELVHRTVRELGLEET</sequence>
<organism evidence="1">
    <name type="scientific">Mesorhizobium sp. WSM2240</name>
    <dbReference type="NCBI Taxonomy" id="3228851"/>
    <lineage>
        <taxon>Bacteria</taxon>
        <taxon>Pseudomonadati</taxon>
        <taxon>Pseudomonadota</taxon>
        <taxon>Alphaproteobacteria</taxon>
        <taxon>Hyphomicrobiales</taxon>
        <taxon>Phyllobacteriaceae</taxon>
        <taxon>Mesorhizobium</taxon>
    </lineage>
</organism>
<dbReference type="PANTHER" id="PTHR12993:SF11">
    <property type="entry name" value="N-ACETYLGLUCOSAMINYL-PHOSPHATIDYLINOSITOL DE-N-ACETYLASE"/>
    <property type="match status" value="1"/>
</dbReference>
<dbReference type="SUPFAM" id="SSF102588">
    <property type="entry name" value="LmbE-like"/>
    <property type="match status" value="1"/>
</dbReference>
<dbReference type="RefSeq" id="WP_353643719.1">
    <property type="nucleotide sequence ID" value="NZ_CP159253.1"/>
</dbReference>
<dbReference type="AlphaFoldDB" id="A0AAU8CPI7"/>
<reference evidence="1" key="1">
    <citation type="submission" date="2024-06" db="EMBL/GenBank/DDBJ databases">
        <title>Mesorhizobium karijinii sp. nov., a symbiont of the iconic Swainsona formosa from arid Australia.</title>
        <authorList>
            <person name="Hill Y.J."/>
            <person name="Watkin E.L.J."/>
            <person name="O'Hara G.W."/>
            <person name="Terpolilli J."/>
            <person name="Tye M.L."/>
            <person name="Kohlmeier M.G."/>
        </authorList>
    </citation>
    <scope>NUCLEOTIDE SEQUENCE</scope>
    <source>
        <strain evidence="1">WSM2240</strain>
    </source>
</reference>
<accession>A0AAU8CPI7</accession>
<dbReference type="InterPro" id="IPR003737">
    <property type="entry name" value="GlcNAc_PI_deacetylase-related"/>
</dbReference>
<dbReference type="EMBL" id="CP159253">
    <property type="protein sequence ID" value="XCG48752.1"/>
    <property type="molecule type" value="Genomic_DNA"/>
</dbReference>
<name>A0AAU8CPI7_9HYPH</name>
<dbReference type="Pfam" id="PF02585">
    <property type="entry name" value="PIG-L"/>
    <property type="match status" value="1"/>
</dbReference>
<proteinExistence type="predicted"/>
<evidence type="ECO:0000313" key="1">
    <source>
        <dbReference type="EMBL" id="XCG48752.1"/>
    </source>
</evidence>
<protein>
    <submittedName>
        <fullName evidence="1">PIG-L family deacetylase</fullName>
    </submittedName>
</protein>